<dbReference type="PROSITE" id="PS50071">
    <property type="entry name" value="HOMEOBOX_2"/>
    <property type="match status" value="1"/>
</dbReference>
<evidence type="ECO:0000256" key="14">
    <source>
        <dbReference type="SAM" id="MobiDB-lite"/>
    </source>
</evidence>
<evidence type="ECO:0000256" key="4">
    <source>
        <dbReference type="ARBA" id="ARBA00023015"/>
    </source>
</evidence>
<reference evidence="18" key="1">
    <citation type="submission" date="2010-08" db="EMBL/GenBank/DDBJ databases">
        <authorList>
            <consortium name="Caenorhabditis japonica Sequencing Consortium"/>
            <person name="Wilson R.K."/>
        </authorList>
    </citation>
    <scope>NUCLEOTIDE SEQUENCE [LARGE SCALE GENOMIC DNA]</scope>
    <source>
        <strain evidence="18">DF5081</strain>
    </source>
</reference>
<keyword evidence="18" id="KW-1185">Reference proteome</keyword>
<dbReference type="SMART" id="SM01109">
    <property type="entry name" value="CUT"/>
    <property type="match status" value="3"/>
</dbReference>
<dbReference type="PROSITE" id="PS00027">
    <property type="entry name" value="HOMEOBOX_1"/>
    <property type="match status" value="1"/>
</dbReference>
<dbReference type="SUPFAM" id="SSF46689">
    <property type="entry name" value="Homeodomain-like"/>
    <property type="match status" value="1"/>
</dbReference>
<evidence type="ECO:0000256" key="6">
    <source>
        <dbReference type="ARBA" id="ARBA00023125"/>
    </source>
</evidence>
<evidence type="ECO:0000256" key="9">
    <source>
        <dbReference type="ARBA" id="ARBA00023242"/>
    </source>
</evidence>
<dbReference type="SMART" id="SM00389">
    <property type="entry name" value="HOX"/>
    <property type="match status" value="1"/>
</dbReference>
<feature type="domain" description="CUT" evidence="16">
    <location>
        <begin position="994"/>
        <end position="1081"/>
    </location>
</feature>
<evidence type="ECO:0000313" key="18">
    <source>
        <dbReference type="Proteomes" id="UP000005237"/>
    </source>
</evidence>
<evidence type="ECO:0000256" key="12">
    <source>
        <dbReference type="RuleBase" id="RU361129"/>
    </source>
</evidence>
<comment type="similarity">
    <text evidence="2 12">Belongs to the CUT homeobox family.</text>
</comment>
<dbReference type="PANTHER" id="PTHR14043">
    <property type="entry name" value="CCAAT DISPLACEMENT PROTEIN-RELATED"/>
    <property type="match status" value="1"/>
</dbReference>
<keyword evidence="5 13" id="KW-0175">Coiled coil</keyword>
<dbReference type="InterPro" id="IPR003350">
    <property type="entry name" value="CUT_dom"/>
</dbReference>
<dbReference type="Proteomes" id="UP000005237">
    <property type="component" value="Unassembled WGS sequence"/>
</dbReference>
<evidence type="ECO:0000256" key="2">
    <source>
        <dbReference type="ARBA" id="ARBA00008190"/>
    </source>
</evidence>
<dbReference type="CDD" id="cd00086">
    <property type="entry name" value="homeodomain"/>
    <property type="match status" value="1"/>
</dbReference>
<dbReference type="Pfam" id="PF00046">
    <property type="entry name" value="Homeodomain"/>
    <property type="match status" value="1"/>
</dbReference>
<feature type="region of interest" description="Disordered" evidence="14">
    <location>
        <begin position="1094"/>
        <end position="1115"/>
    </location>
</feature>
<reference evidence="17" key="2">
    <citation type="submission" date="2022-06" db="UniProtKB">
        <authorList>
            <consortium name="EnsemblMetazoa"/>
        </authorList>
    </citation>
    <scope>IDENTIFICATION</scope>
    <source>
        <strain evidence="17">DF5081</strain>
    </source>
</reference>
<name>A0A8R1E4Q3_CAEJA</name>
<evidence type="ECO:0000256" key="11">
    <source>
        <dbReference type="RuleBase" id="RU000682"/>
    </source>
</evidence>
<dbReference type="GO" id="GO:0000977">
    <property type="term" value="F:RNA polymerase II transcription regulatory region sequence-specific DNA binding"/>
    <property type="evidence" value="ECO:0007669"/>
    <property type="project" value="TreeGrafter"/>
</dbReference>
<dbReference type="GO" id="GO:0030154">
    <property type="term" value="P:cell differentiation"/>
    <property type="evidence" value="ECO:0007669"/>
    <property type="project" value="UniProtKB-ARBA"/>
</dbReference>
<evidence type="ECO:0000259" key="15">
    <source>
        <dbReference type="PROSITE" id="PS50071"/>
    </source>
</evidence>
<feature type="DNA-binding region" description="Homeobox" evidence="10">
    <location>
        <begin position="1115"/>
        <end position="1174"/>
    </location>
</feature>
<organism evidence="17 18">
    <name type="scientific">Caenorhabditis japonica</name>
    <dbReference type="NCBI Taxonomy" id="281687"/>
    <lineage>
        <taxon>Eukaryota</taxon>
        <taxon>Metazoa</taxon>
        <taxon>Ecdysozoa</taxon>
        <taxon>Nematoda</taxon>
        <taxon>Chromadorea</taxon>
        <taxon>Rhabditida</taxon>
        <taxon>Rhabditina</taxon>
        <taxon>Rhabditomorpha</taxon>
        <taxon>Rhabditoidea</taxon>
        <taxon>Rhabditidae</taxon>
        <taxon>Peloderinae</taxon>
        <taxon>Caenorhabditis</taxon>
    </lineage>
</organism>
<feature type="region of interest" description="Disordered" evidence="14">
    <location>
        <begin position="1217"/>
        <end position="1250"/>
    </location>
</feature>
<dbReference type="PANTHER" id="PTHR14043:SF2">
    <property type="entry name" value="HOMEOBOX PROTEIN CUT"/>
    <property type="match status" value="1"/>
</dbReference>
<dbReference type="Gene3D" id="1.10.260.40">
    <property type="entry name" value="lambda repressor-like DNA-binding domains"/>
    <property type="match status" value="3"/>
</dbReference>
<dbReference type="Gene3D" id="1.10.10.60">
    <property type="entry name" value="Homeodomain-like"/>
    <property type="match status" value="1"/>
</dbReference>
<feature type="coiled-coil region" evidence="13">
    <location>
        <begin position="115"/>
        <end position="408"/>
    </location>
</feature>
<feature type="compositionally biased region" description="Low complexity" evidence="14">
    <location>
        <begin position="1228"/>
        <end position="1239"/>
    </location>
</feature>
<evidence type="ECO:0000256" key="7">
    <source>
        <dbReference type="ARBA" id="ARBA00023155"/>
    </source>
</evidence>
<keyword evidence="4 12" id="KW-0805">Transcription regulation</keyword>
<evidence type="ECO:0000256" key="8">
    <source>
        <dbReference type="ARBA" id="ARBA00023163"/>
    </source>
</evidence>
<keyword evidence="7 10" id="KW-0371">Homeobox</keyword>
<sequence length="1289" mass="145660">MGAVTTAWESIDWERIQARVETEVELLGKRQDDSEIRRVKLVEESNAYRNRTTKESRTVALPLIKAFQSEFDELLARSAAAESALIDLCKSIVNLPDPKAILKGSEGWKNGAEKTKKVLEEREDLKRQLLKANSELEEFRGRDVKVRRLKDKLAKLESDQDAYIETAVKEVEKRALQELNKQIDEMVSENEIVKEHKEILEKSVETLETKNKEMQRKLEIAEKTAEQINGLENEQLTITIKDLADARSKIVFLEQRISQLECEENANEIKNVGKIEDIAALGSVLVQKDEQIQQLTKEMKLSEARYAEDVANLKSSMTALEKKNSSLSSELEALKNQLERCNDYEDIKNELRLLRDIEFGGAAEANADSIERLGETVETLDRLLAEKNRRLQNENASLRGLSDELKGDEIMTAIVNGSHTKVVDTLGKIIGADVASKYRQKNSDVELIAKINAAKKRKEDKEKEEKFSFDDPNVDVLTYLRKCKEQDCAPATIQTSIDHKSKKVTKLDTHTITTAPLLPILQNMNNFSGMKPGFQPEEDIKLSNFLNIKTPLIPSRPAEPKTIEEQKAEQEAIDRMQERIQSNIQKLNGRPLNTATIASHCKRLMMAYNIGQRLFAKLVMSSVVKSQGSLSELLSKPRQWKKLTDKGREAFRRIFGLISDDEAIEMLCSLSPRRIWPADQPIEHPDPNTLIDHSEPEETLKELKGEPIVTSPHDTMSEIPHIEIVEPMVPLLSQSPKTEAKSTTANIVVSPNTLVSQVVAPLRSSRWRHDDISKEKIFSIFQSELAKMEQETTSNEKTAASSKSTRRFSNASILQLESSSMPTKIRPLAVESVLKERMSSGLLPLSQLQYDSYTSLDTELLVKQIKEFLTVNCISQRQFGEHILGLSQGSVSDLLARPKTWQQLTLKGREPFIRMQLFMDDVKVASCEEQTDNKHSVFKEDSDLAKTLATLLNSVQEQQSLEGESIAEEERPPSEIDLIMKKEGGSSINGLVKYIDISGEEILDTFEIVYRVKGALGDHGISPRVFGDEYLSCSPSLTADLMMRTKTFENSKPNEKLMYARMRDFLDDPNAILPLIAKESGKDNSREKEVIDKIVSSKPGSLKRKGSSDGEDSKKTVQRTIITDYQKSTLRFVFLNEQHPSQELCDQIALKLDMSPRTVQNWFHNHRTRSKAREREGKIYSDALPDGTTTKSATWREELQKMLDEAPTIAQQWAPDYQSREDGPGRVSFSRFSSTESQSPTETKPIFTFEKSSTTTFPTATKKKSVQLDKLLAKMRQIAEGREAAAANN</sequence>
<evidence type="ECO:0000256" key="10">
    <source>
        <dbReference type="PROSITE-ProRule" id="PRU00108"/>
    </source>
</evidence>
<comment type="subcellular location">
    <subcellularLocation>
        <location evidence="1 10 11">Nucleus</location>
    </subcellularLocation>
</comment>
<proteinExistence type="inferred from homology"/>
<protein>
    <recommendedName>
        <fullName evidence="12">Homeobox protein cut-like</fullName>
    </recommendedName>
</protein>
<keyword evidence="6 10" id="KW-0238">DNA-binding</keyword>
<keyword evidence="8 12" id="KW-0804">Transcription</keyword>
<evidence type="ECO:0000256" key="1">
    <source>
        <dbReference type="ARBA" id="ARBA00004123"/>
    </source>
</evidence>
<evidence type="ECO:0000259" key="16">
    <source>
        <dbReference type="PROSITE" id="PS51042"/>
    </source>
</evidence>
<dbReference type="Pfam" id="PF25398">
    <property type="entry name" value="CUX1_N"/>
    <property type="match status" value="1"/>
</dbReference>
<accession>A0A8R1E4Q3</accession>
<feature type="domain" description="CUT" evidence="16">
    <location>
        <begin position="583"/>
        <end position="673"/>
    </location>
</feature>
<feature type="domain" description="CUT" evidence="16">
    <location>
        <begin position="847"/>
        <end position="934"/>
    </location>
</feature>
<dbReference type="EnsemblMetazoa" id="CJA18592.1">
    <property type="protein sequence ID" value="CJA18592.1"/>
    <property type="gene ID" value="WBGene00137796"/>
</dbReference>
<dbReference type="GO" id="GO:0000981">
    <property type="term" value="F:DNA-binding transcription factor activity, RNA polymerase II-specific"/>
    <property type="evidence" value="ECO:0007669"/>
    <property type="project" value="InterPro"/>
</dbReference>
<dbReference type="InterPro" id="IPR057476">
    <property type="entry name" value="Cux_N"/>
</dbReference>
<evidence type="ECO:0000256" key="3">
    <source>
        <dbReference type="ARBA" id="ARBA00022737"/>
    </source>
</evidence>
<dbReference type="InterPro" id="IPR001356">
    <property type="entry name" value="HD"/>
</dbReference>
<evidence type="ECO:0000313" key="17">
    <source>
        <dbReference type="EnsemblMetazoa" id="CJA18592.1"/>
    </source>
</evidence>
<dbReference type="SUPFAM" id="SSF47413">
    <property type="entry name" value="lambda repressor-like DNA-binding domains"/>
    <property type="match status" value="3"/>
</dbReference>
<keyword evidence="3" id="KW-0677">Repeat</keyword>
<keyword evidence="9 10" id="KW-0539">Nucleus</keyword>
<evidence type="ECO:0000256" key="5">
    <source>
        <dbReference type="ARBA" id="ARBA00023054"/>
    </source>
</evidence>
<feature type="compositionally biased region" description="Basic and acidic residues" evidence="14">
    <location>
        <begin position="1106"/>
        <end position="1115"/>
    </location>
</feature>
<dbReference type="Pfam" id="PF02376">
    <property type="entry name" value="CUT"/>
    <property type="match status" value="3"/>
</dbReference>
<dbReference type="InterPro" id="IPR009057">
    <property type="entry name" value="Homeodomain-like_sf"/>
</dbReference>
<dbReference type="InterPro" id="IPR010982">
    <property type="entry name" value="Lambda_DNA-bd_dom_sf"/>
</dbReference>
<feature type="domain" description="Homeobox" evidence="15">
    <location>
        <begin position="1113"/>
        <end position="1173"/>
    </location>
</feature>
<dbReference type="GO" id="GO:0005634">
    <property type="term" value="C:nucleus"/>
    <property type="evidence" value="ECO:0007669"/>
    <property type="project" value="UniProtKB-SubCell"/>
</dbReference>
<evidence type="ECO:0000256" key="13">
    <source>
        <dbReference type="SAM" id="Coils"/>
    </source>
</evidence>
<dbReference type="InterPro" id="IPR017970">
    <property type="entry name" value="Homeobox_CS"/>
</dbReference>
<dbReference type="PROSITE" id="PS51042">
    <property type="entry name" value="CUT"/>
    <property type="match status" value="3"/>
</dbReference>